<evidence type="ECO:0000313" key="1">
    <source>
        <dbReference type="EMBL" id="CAA6818770.1"/>
    </source>
</evidence>
<protein>
    <submittedName>
        <fullName evidence="1">Uncharacterized protein</fullName>
    </submittedName>
</protein>
<name>A0A6S6TQ72_9BACT</name>
<gene>
    <name evidence="1" type="ORF">HELGO_WM8553</name>
</gene>
<reference evidence="1" key="1">
    <citation type="submission" date="2020-01" db="EMBL/GenBank/DDBJ databases">
        <authorList>
            <person name="Meier V. D."/>
            <person name="Meier V D."/>
        </authorList>
    </citation>
    <scope>NUCLEOTIDE SEQUENCE</scope>
    <source>
        <strain evidence="1">HLG_WM_MAG_04</strain>
    </source>
</reference>
<organism evidence="1">
    <name type="scientific">uncultured Sulfurovum sp</name>
    <dbReference type="NCBI Taxonomy" id="269237"/>
    <lineage>
        <taxon>Bacteria</taxon>
        <taxon>Pseudomonadati</taxon>
        <taxon>Campylobacterota</taxon>
        <taxon>Epsilonproteobacteria</taxon>
        <taxon>Campylobacterales</taxon>
        <taxon>Sulfurovaceae</taxon>
        <taxon>Sulfurovum</taxon>
        <taxon>environmental samples</taxon>
    </lineage>
</organism>
<dbReference type="AlphaFoldDB" id="A0A6S6TQ72"/>
<accession>A0A6S6TQ72</accession>
<proteinExistence type="predicted"/>
<sequence>MDMKVNTALLTEAINSGCKTAAELALYIKRYSNMQVMHITHG</sequence>
<dbReference type="EMBL" id="CACVAX010000052">
    <property type="protein sequence ID" value="CAA6818770.1"/>
    <property type="molecule type" value="Genomic_DNA"/>
</dbReference>